<feature type="non-terminal residue" evidence="3">
    <location>
        <position position="164"/>
    </location>
</feature>
<evidence type="ECO:0000256" key="1">
    <source>
        <dbReference type="SAM" id="Phobius"/>
    </source>
</evidence>
<dbReference type="InterPro" id="IPR056019">
    <property type="entry name" value="DUF7598"/>
</dbReference>
<name>A0A6G1LF38_9PEZI</name>
<keyword evidence="1" id="KW-0812">Transmembrane</keyword>
<reference evidence="3" key="1">
    <citation type="journal article" date="2020" name="Stud. Mycol.">
        <title>101 Dothideomycetes genomes: a test case for predicting lifestyles and emergence of pathogens.</title>
        <authorList>
            <person name="Haridas S."/>
            <person name="Albert R."/>
            <person name="Binder M."/>
            <person name="Bloem J."/>
            <person name="Labutti K."/>
            <person name="Salamov A."/>
            <person name="Andreopoulos B."/>
            <person name="Baker S."/>
            <person name="Barry K."/>
            <person name="Bills G."/>
            <person name="Bluhm B."/>
            <person name="Cannon C."/>
            <person name="Castanera R."/>
            <person name="Culley D."/>
            <person name="Daum C."/>
            <person name="Ezra D."/>
            <person name="Gonzalez J."/>
            <person name="Henrissat B."/>
            <person name="Kuo A."/>
            <person name="Liang C."/>
            <person name="Lipzen A."/>
            <person name="Lutzoni F."/>
            <person name="Magnuson J."/>
            <person name="Mondo S."/>
            <person name="Nolan M."/>
            <person name="Ohm R."/>
            <person name="Pangilinan J."/>
            <person name="Park H.-J."/>
            <person name="Ramirez L."/>
            <person name="Alfaro M."/>
            <person name="Sun H."/>
            <person name="Tritt A."/>
            <person name="Yoshinaga Y."/>
            <person name="Zwiers L.-H."/>
            <person name="Turgeon B."/>
            <person name="Goodwin S."/>
            <person name="Spatafora J."/>
            <person name="Crous P."/>
            <person name="Grigoriev I."/>
        </authorList>
    </citation>
    <scope>NUCLEOTIDE SEQUENCE</scope>
    <source>
        <strain evidence="3">CBS 116005</strain>
    </source>
</reference>
<proteinExistence type="predicted"/>
<dbReference type="OrthoDB" id="5327148at2759"/>
<dbReference type="EMBL" id="ML995820">
    <property type="protein sequence ID" value="KAF2771189.1"/>
    <property type="molecule type" value="Genomic_DNA"/>
</dbReference>
<keyword evidence="1" id="KW-1133">Transmembrane helix</keyword>
<protein>
    <recommendedName>
        <fullName evidence="2">DUF7598 domain-containing protein</fullName>
    </recommendedName>
</protein>
<feature type="transmembrane region" description="Helical" evidence="1">
    <location>
        <begin position="87"/>
        <end position="106"/>
    </location>
</feature>
<feature type="transmembrane region" description="Helical" evidence="1">
    <location>
        <begin position="47"/>
        <end position="66"/>
    </location>
</feature>
<accession>A0A6G1LF38</accession>
<dbReference type="AlphaFoldDB" id="A0A6G1LF38"/>
<organism evidence="3 4">
    <name type="scientific">Teratosphaeria nubilosa</name>
    <dbReference type="NCBI Taxonomy" id="161662"/>
    <lineage>
        <taxon>Eukaryota</taxon>
        <taxon>Fungi</taxon>
        <taxon>Dikarya</taxon>
        <taxon>Ascomycota</taxon>
        <taxon>Pezizomycotina</taxon>
        <taxon>Dothideomycetes</taxon>
        <taxon>Dothideomycetidae</taxon>
        <taxon>Mycosphaerellales</taxon>
        <taxon>Teratosphaeriaceae</taxon>
        <taxon>Teratosphaeria</taxon>
    </lineage>
</organism>
<evidence type="ECO:0000259" key="2">
    <source>
        <dbReference type="Pfam" id="PF24535"/>
    </source>
</evidence>
<feature type="transmembrane region" description="Helical" evidence="1">
    <location>
        <begin position="21"/>
        <end position="41"/>
    </location>
</feature>
<dbReference type="Proteomes" id="UP000799436">
    <property type="component" value="Unassembled WGS sequence"/>
</dbReference>
<sequence>MTLSPKNLAGPGYIILNCIRAMNIIGLLAVIAASVVMLVKTSVASKFFFFDAVTHVLTAVMGMFLMTSEMSLFRGYFARNWPLLSPSHGFVSLALTMIVLGIDMLANLNKDATSQKSLGMPFWRMVIASGIVIFILGFVNLIASYVFRDRKNGITARQVRAHGA</sequence>
<keyword evidence="1" id="KW-0472">Membrane</keyword>
<evidence type="ECO:0000313" key="3">
    <source>
        <dbReference type="EMBL" id="KAF2771189.1"/>
    </source>
</evidence>
<feature type="transmembrane region" description="Helical" evidence="1">
    <location>
        <begin position="126"/>
        <end position="147"/>
    </location>
</feature>
<evidence type="ECO:0000313" key="4">
    <source>
        <dbReference type="Proteomes" id="UP000799436"/>
    </source>
</evidence>
<gene>
    <name evidence="3" type="ORF">EJ03DRAFT_268936</name>
</gene>
<dbReference type="Pfam" id="PF24535">
    <property type="entry name" value="DUF7598"/>
    <property type="match status" value="1"/>
</dbReference>
<feature type="domain" description="DUF7598" evidence="2">
    <location>
        <begin position="12"/>
        <end position="146"/>
    </location>
</feature>
<keyword evidence="4" id="KW-1185">Reference proteome</keyword>